<keyword evidence="1" id="KW-0343">GTPase activation</keyword>
<dbReference type="GO" id="GO:0005829">
    <property type="term" value="C:cytosol"/>
    <property type="evidence" value="ECO:0007669"/>
    <property type="project" value="TreeGrafter"/>
</dbReference>
<organism evidence="4 6">
    <name type="scientific">Rotaria magnacalcarata</name>
    <dbReference type="NCBI Taxonomy" id="392030"/>
    <lineage>
        <taxon>Eukaryota</taxon>
        <taxon>Metazoa</taxon>
        <taxon>Spiralia</taxon>
        <taxon>Gnathifera</taxon>
        <taxon>Rotifera</taxon>
        <taxon>Eurotatoria</taxon>
        <taxon>Bdelloidea</taxon>
        <taxon>Philodinida</taxon>
        <taxon>Philodinidae</taxon>
        <taxon>Rotaria</taxon>
    </lineage>
</organism>
<dbReference type="EMBL" id="CAJNRF010006666">
    <property type="protein sequence ID" value="CAF2083601.1"/>
    <property type="molecule type" value="Genomic_DNA"/>
</dbReference>
<name>A0A816SGS2_9BILA</name>
<dbReference type="EMBL" id="CAJOBG010027127">
    <property type="protein sequence ID" value="CAF4344889.1"/>
    <property type="molecule type" value="Genomic_DNA"/>
</dbReference>
<dbReference type="SMART" id="SM00368">
    <property type="entry name" value="LRR_RI"/>
    <property type="match status" value="7"/>
</dbReference>
<dbReference type="InterPro" id="IPR027038">
    <property type="entry name" value="RanGap"/>
</dbReference>
<dbReference type="PROSITE" id="PS51450">
    <property type="entry name" value="LRR"/>
    <property type="match status" value="1"/>
</dbReference>
<dbReference type="Proteomes" id="UP000663856">
    <property type="component" value="Unassembled WGS sequence"/>
</dbReference>
<keyword evidence="7" id="KW-1185">Reference proteome</keyword>
<comment type="caution">
    <text evidence="4">The sequence shown here is derived from an EMBL/GenBank/DDBJ whole genome shotgun (WGS) entry which is preliminary data.</text>
</comment>
<reference evidence="4" key="1">
    <citation type="submission" date="2021-02" db="EMBL/GenBank/DDBJ databases">
        <authorList>
            <person name="Nowell W R."/>
        </authorList>
    </citation>
    <scope>NUCLEOTIDE SEQUENCE</scope>
</reference>
<accession>A0A816SGS2</accession>
<dbReference type="Proteomes" id="UP000663866">
    <property type="component" value="Unassembled WGS sequence"/>
</dbReference>
<feature type="non-terminal residue" evidence="4">
    <location>
        <position position="1"/>
    </location>
</feature>
<evidence type="ECO:0000256" key="1">
    <source>
        <dbReference type="ARBA" id="ARBA00022468"/>
    </source>
</evidence>
<keyword evidence="3" id="KW-0677">Repeat</keyword>
<evidence type="ECO:0000313" key="5">
    <source>
        <dbReference type="EMBL" id="CAF4344889.1"/>
    </source>
</evidence>
<keyword evidence="2" id="KW-0433">Leucine-rich repeat</keyword>
<evidence type="ECO:0000256" key="3">
    <source>
        <dbReference type="ARBA" id="ARBA00022737"/>
    </source>
</evidence>
<sequence length="340" mass="37311">YNRIGISGAQAFAECLLVNAALQTLNLSNNTVYSEGAASITNALCQNQSLKILNLSHNEIKRLGSKADVKNFLINNHSIRDIDLSLNSFADSAILGIAEGLSNNSTLITLNLTSNEFGNKGIIGIFEASLKNLSLQHLFIGDNKISDNAVESMLTMFHDNSALKSISIRAGQFSTDGFSKILRYLEQSVLTGIDLSYSAFHSDEEFNILADSLRKNDHLQTVDLSGVGITNRQLRRLTKAFKVPTNSVVTHLNLSSNTIDQRGATTLSDMLALNNTLLELNLEHNRINDNALKLLLNPLQIDTKCPLRRLLVGNNDLSTASDLLVEQLNNINEHIKVLLK</sequence>
<protein>
    <submittedName>
        <fullName evidence="4">Uncharacterized protein</fullName>
    </submittedName>
</protein>
<dbReference type="PANTHER" id="PTHR24113">
    <property type="entry name" value="RAN GTPASE-ACTIVATING PROTEIN 1"/>
    <property type="match status" value="1"/>
</dbReference>
<dbReference type="GO" id="GO:0048471">
    <property type="term" value="C:perinuclear region of cytoplasm"/>
    <property type="evidence" value="ECO:0007669"/>
    <property type="project" value="TreeGrafter"/>
</dbReference>
<evidence type="ECO:0000313" key="4">
    <source>
        <dbReference type="EMBL" id="CAF2083601.1"/>
    </source>
</evidence>
<dbReference type="AlphaFoldDB" id="A0A816SGS2"/>
<dbReference type="InterPro" id="IPR001611">
    <property type="entry name" value="Leu-rich_rpt"/>
</dbReference>
<dbReference type="GO" id="GO:0006913">
    <property type="term" value="P:nucleocytoplasmic transport"/>
    <property type="evidence" value="ECO:0007669"/>
    <property type="project" value="TreeGrafter"/>
</dbReference>
<dbReference type="GO" id="GO:0005096">
    <property type="term" value="F:GTPase activator activity"/>
    <property type="evidence" value="ECO:0007669"/>
    <property type="project" value="UniProtKB-KW"/>
</dbReference>
<proteinExistence type="predicted"/>
<evidence type="ECO:0000256" key="2">
    <source>
        <dbReference type="ARBA" id="ARBA00022614"/>
    </source>
</evidence>
<dbReference type="SUPFAM" id="SSF52047">
    <property type="entry name" value="RNI-like"/>
    <property type="match status" value="2"/>
</dbReference>
<dbReference type="PANTHER" id="PTHR24113:SF12">
    <property type="entry name" value="RAN GTPASE-ACTIVATING PROTEIN 1"/>
    <property type="match status" value="1"/>
</dbReference>
<gene>
    <name evidence="5" type="ORF">OVN521_LOCUS32729</name>
    <name evidence="4" type="ORF">WKI299_LOCUS16673</name>
</gene>
<dbReference type="Gene3D" id="3.80.10.10">
    <property type="entry name" value="Ribonuclease Inhibitor"/>
    <property type="match status" value="3"/>
</dbReference>
<evidence type="ECO:0000313" key="6">
    <source>
        <dbReference type="Proteomes" id="UP000663856"/>
    </source>
</evidence>
<dbReference type="GO" id="GO:0005634">
    <property type="term" value="C:nucleus"/>
    <property type="evidence" value="ECO:0007669"/>
    <property type="project" value="TreeGrafter"/>
</dbReference>
<dbReference type="Pfam" id="PF13516">
    <property type="entry name" value="LRR_6"/>
    <property type="match status" value="6"/>
</dbReference>
<dbReference type="InterPro" id="IPR032675">
    <property type="entry name" value="LRR_dom_sf"/>
</dbReference>
<evidence type="ECO:0000313" key="7">
    <source>
        <dbReference type="Proteomes" id="UP000663866"/>
    </source>
</evidence>
<dbReference type="GO" id="GO:0031267">
    <property type="term" value="F:small GTPase binding"/>
    <property type="evidence" value="ECO:0007669"/>
    <property type="project" value="TreeGrafter"/>
</dbReference>